<comment type="similarity">
    <text evidence="2">Belongs to the binding-protein-dependent transport system permease family. MalFG subfamily.</text>
</comment>
<dbReference type="EMBL" id="NZEX01000130">
    <property type="protein sequence ID" value="MAH64050.1"/>
    <property type="molecule type" value="Genomic_DNA"/>
</dbReference>
<feature type="transmembrane region" description="Helical" evidence="9">
    <location>
        <begin position="241"/>
        <end position="267"/>
    </location>
</feature>
<feature type="transmembrane region" description="Helical" evidence="9">
    <location>
        <begin position="108"/>
        <end position="130"/>
    </location>
</feature>
<gene>
    <name evidence="11" type="ORF">CMN54_11525</name>
</gene>
<proteinExistence type="inferred from homology"/>
<dbReference type="PANTHER" id="PTHR32243">
    <property type="entry name" value="MALTOSE TRANSPORT SYSTEM PERMEASE-RELATED"/>
    <property type="match status" value="1"/>
</dbReference>
<dbReference type="PROSITE" id="PS50928">
    <property type="entry name" value="ABC_TM1"/>
    <property type="match status" value="1"/>
</dbReference>
<evidence type="ECO:0000256" key="1">
    <source>
        <dbReference type="ARBA" id="ARBA00004651"/>
    </source>
</evidence>
<feature type="transmembrane region" description="Helical" evidence="9">
    <location>
        <begin position="142"/>
        <end position="161"/>
    </location>
</feature>
<sequence>MKLHFSIFSLMRLFVIILIMFILLAPFLWILLASFRPNMELVRNQSLIPNSLTIENYVSLFSKSGYWQWIINSFIVAMYTVLISIPLIVAGAYSVYRTYFWGRNALSLFLLSVYIFPTALLVVPIFRIFNDLQLVDSHLGCALMNTAFAVPFGIWLLQAFLKSLPPELEEAAAVDGIGRMRTLMQIIIPQVAPGIIAIAMFAFIVSWTEYLFAMTLLLSNDLHTLPIGLTGIVFGQYRVNWGFAAAGAVGSAIPVFLLFLIVGRWFIRGISAGAIK</sequence>
<dbReference type="CDD" id="cd06261">
    <property type="entry name" value="TM_PBP2"/>
    <property type="match status" value="1"/>
</dbReference>
<evidence type="ECO:0000256" key="4">
    <source>
        <dbReference type="ARBA" id="ARBA00022475"/>
    </source>
</evidence>
<reference evidence="12" key="1">
    <citation type="submission" date="2017-09" db="EMBL/GenBank/DDBJ databases">
        <title>The Reconstruction of 2,631 Draft Metagenome-Assembled Genomes from the Global Oceans.</title>
        <authorList>
            <person name="Tully B.J."/>
            <person name="Graham E.D."/>
            <person name="Heidelberg J.F."/>
        </authorList>
    </citation>
    <scope>NUCLEOTIDE SEQUENCE [LARGE SCALE GENOMIC DNA]</scope>
</reference>
<keyword evidence="5" id="KW-0762">Sugar transport</keyword>
<protein>
    <submittedName>
        <fullName evidence="11">ABC transporter permease</fullName>
    </submittedName>
</protein>
<evidence type="ECO:0000256" key="7">
    <source>
        <dbReference type="ARBA" id="ARBA00022989"/>
    </source>
</evidence>
<dbReference type="PANTHER" id="PTHR32243:SF50">
    <property type="entry name" value="MALTOSE_MALTODEXTRIN TRANSPORT SYSTEM PERMEASE PROTEIN MALG"/>
    <property type="match status" value="1"/>
</dbReference>
<keyword evidence="4" id="KW-1003">Cell membrane</keyword>
<dbReference type="GO" id="GO:0055085">
    <property type="term" value="P:transmembrane transport"/>
    <property type="evidence" value="ECO:0007669"/>
    <property type="project" value="InterPro"/>
</dbReference>
<feature type="transmembrane region" description="Helical" evidence="9">
    <location>
        <begin position="69"/>
        <end position="96"/>
    </location>
</feature>
<evidence type="ECO:0000256" key="6">
    <source>
        <dbReference type="ARBA" id="ARBA00022692"/>
    </source>
</evidence>
<evidence type="ECO:0000256" key="3">
    <source>
        <dbReference type="ARBA" id="ARBA00022448"/>
    </source>
</evidence>
<dbReference type="InterPro" id="IPR050901">
    <property type="entry name" value="BP-dep_ABC_trans_perm"/>
</dbReference>
<dbReference type="InterPro" id="IPR000515">
    <property type="entry name" value="MetI-like"/>
</dbReference>
<evidence type="ECO:0000256" key="5">
    <source>
        <dbReference type="ARBA" id="ARBA00022597"/>
    </source>
</evidence>
<comment type="subcellular location">
    <subcellularLocation>
        <location evidence="1 9">Cell membrane</location>
        <topology evidence="1 9">Multi-pass membrane protein</topology>
    </subcellularLocation>
</comment>
<dbReference type="Pfam" id="PF00528">
    <property type="entry name" value="BPD_transp_1"/>
    <property type="match status" value="1"/>
</dbReference>
<dbReference type="Gene3D" id="1.10.3720.10">
    <property type="entry name" value="MetI-like"/>
    <property type="match status" value="1"/>
</dbReference>
<evidence type="ECO:0000313" key="12">
    <source>
        <dbReference type="Proteomes" id="UP000226525"/>
    </source>
</evidence>
<evidence type="ECO:0000256" key="8">
    <source>
        <dbReference type="ARBA" id="ARBA00023136"/>
    </source>
</evidence>
<evidence type="ECO:0000259" key="10">
    <source>
        <dbReference type="PROSITE" id="PS50928"/>
    </source>
</evidence>
<keyword evidence="8 9" id="KW-0472">Membrane</keyword>
<dbReference type="Proteomes" id="UP000226525">
    <property type="component" value="Unassembled WGS sequence"/>
</dbReference>
<evidence type="ECO:0000256" key="9">
    <source>
        <dbReference type="RuleBase" id="RU363032"/>
    </source>
</evidence>
<evidence type="ECO:0000313" key="11">
    <source>
        <dbReference type="EMBL" id="MAH64050.1"/>
    </source>
</evidence>
<keyword evidence="3 9" id="KW-0813">Transport</keyword>
<feature type="transmembrane region" description="Helical" evidence="9">
    <location>
        <begin position="182"/>
        <end position="204"/>
    </location>
</feature>
<dbReference type="GO" id="GO:0005886">
    <property type="term" value="C:plasma membrane"/>
    <property type="evidence" value="ECO:0007669"/>
    <property type="project" value="UniProtKB-SubCell"/>
</dbReference>
<dbReference type="SUPFAM" id="SSF161098">
    <property type="entry name" value="MetI-like"/>
    <property type="match status" value="1"/>
</dbReference>
<keyword evidence="6 9" id="KW-0812">Transmembrane</keyword>
<accession>A0A2D6YLL6</accession>
<comment type="caution">
    <text evidence="11">The sequence shown here is derived from an EMBL/GenBank/DDBJ whole genome shotgun (WGS) entry which is preliminary data.</text>
</comment>
<feature type="transmembrane region" description="Helical" evidence="9">
    <location>
        <begin position="12"/>
        <end position="32"/>
    </location>
</feature>
<keyword evidence="7 9" id="KW-1133">Transmembrane helix</keyword>
<name>A0A2D6YLL6_9DELT</name>
<dbReference type="InterPro" id="IPR035906">
    <property type="entry name" value="MetI-like_sf"/>
</dbReference>
<dbReference type="AlphaFoldDB" id="A0A2D6YLL6"/>
<feature type="domain" description="ABC transmembrane type-1" evidence="10">
    <location>
        <begin position="70"/>
        <end position="262"/>
    </location>
</feature>
<evidence type="ECO:0000256" key="2">
    <source>
        <dbReference type="ARBA" id="ARBA00009047"/>
    </source>
</evidence>
<organism evidence="11 12">
    <name type="scientific">SAR324 cluster bacterium</name>
    <dbReference type="NCBI Taxonomy" id="2024889"/>
    <lineage>
        <taxon>Bacteria</taxon>
        <taxon>Deltaproteobacteria</taxon>
        <taxon>SAR324 cluster</taxon>
    </lineage>
</organism>